<dbReference type="AlphaFoldDB" id="A0AAF1BPY8"/>
<dbReference type="Pfam" id="PF09994">
    <property type="entry name" value="T6SS_Tle1-like_cat"/>
    <property type="match status" value="1"/>
</dbReference>
<gene>
    <name evidence="3" type="ORF">CYJ98_001440</name>
</gene>
<dbReference type="PANTHER" id="PTHR33840:SF1">
    <property type="entry name" value="TLE1 PHOSPHOLIPASE DOMAIN-CONTAINING PROTEIN"/>
    <property type="match status" value="1"/>
</dbReference>
<evidence type="ECO:0000313" key="4">
    <source>
        <dbReference type="Proteomes" id="UP000234781"/>
    </source>
</evidence>
<protein>
    <submittedName>
        <fullName evidence="3">DUF2235 domain-containing protein</fullName>
    </submittedName>
</protein>
<proteinExistence type="predicted"/>
<dbReference type="EMBL" id="CP136962">
    <property type="protein sequence ID" value="WOS98344.1"/>
    <property type="molecule type" value="Genomic_DNA"/>
</dbReference>
<sequence length="640" mass="72663">MKLIGARQSMENEIAIFKFADNCSKDPFDLSKEQINIIKSRKKLQPGGKDNKGRACPTCAKYAHIGIFFDGTNNNKYFDIASQSHNNVARLYDIFPGQGILTPEQIRQTATVYYDSEWENRAIPVSQMKFAIDKDPEYFPEALAYQSMYRKIYIPGVGTPFRQVGDNNADKNSNQMGEALANLGDARIIWAMLQVLNLLMVMSGNSEIPANTLNLMARRVDGSKTKFLQELYPYTDRLQNNKQPRIEAVNLYVFGFSRGATAARSFCTRMNTYLAGLSIKFRINIKFLGLFDTVASVGSARSSRLLTISGGEDGHHSWAAMNLMFPSGIDKTVHLVAAHEARGSFPITSIAGMKGEEIVFPGVHSDVGGGYAKTEQGKSVNVDPDTGKLSQIPLSVMYRKAIIAGVPFLLPSECKSQAIKNIMKVDPILIRDFNNYRENTDISGKNLRDMIRKQYAFYIRWRKMRYGMLEKVMSANLSKVETKRMKKRDIDDLRDAEKRLELELRFLNGLRDHTLGYFAKEKLSGENALLGGTIQMKEKIEQWEKEGIKEIWNDKAPPQAAIKMFEQYVHDSIGWFRVEPATSWGYLRWRTVLPLSHIERAEAEAMKQAQKEKDQRIKNMQNNFPNNVNVNDIIRQATFN</sequence>
<dbReference type="InterPro" id="IPR018712">
    <property type="entry name" value="Tle1-like_cat"/>
</dbReference>
<dbReference type="PANTHER" id="PTHR33840">
    <property type="match status" value="1"/>
</dbReference>
<accession>A0AAF1BPY8</accession>
<keyword evidence="4" id="KW-1185">Reference proteome</keyword>
<dbReference type="RefSeq" id="WP_143485303.1">
    <property type="nucleotide sequence ID" value="NZ_CP136962.1"/>
</dbReference>
<evidence type="ECO:0000313" key="3">
    <source>
        <dbReference type="EMBL" id="WOS98344.1"/>
    </source>
</evidence>
<feature type="coiled-coil region" evidence="1">
    <location>
        <begin position="483"/>
        <end position="510"/>
    </location>
</feature>
<reference evidence="3 4" key="2">
    <citation type="submission" date="2023-10" db="EMBL/GenBank/DDBJ databases">
        <authorList>
            <person name="Choi B."/>
        </authorList>
    </citation>
    <scope>NUCLEOTIDE SEQUENCE [LARGE SCALE GENOMIC DNA]</scope>
    <source>
        <strain evidence="3 4">UMB0023</strain>
    </source>
</reference>
<reference evidence="4" key="1">
    <citation type="submission" date="2017-12" db="EMBL/GenBank/DDBJ databases">
        <title>Phylogenetic diversity of female urinary microbiome.</title>
        <authorList>
            <person name="Thomas-White K."/>
            <person name="Wolfe A.J."/>
        </authorList>
    </citation>
    <scope>NUCLEOTIDE SEQUENCE [LARGE SCALE GENOMIC DNA]</scope>
    <source>
        <strain evidence="4">UMB0023</strain>
    </source>
</reference>
<evidence type="ECO:0000256" key="1">
    <source>
        <dbReference type="SAM" id="Coils"/>
    </source>
</evidence>
<feature type="domain" description="T6SS Phospholipase effector Tle1-like catalytic" evidence="2">
    <location>
        <begin position="282"/>
        <end position="399"/>
    </location>
</feature>
<keyword evidence="1" id="KW-0175">Coiled coil</keyword>
<evidence type="ECO:0000259" key="2">
    <source>
        <dbReference type="Pfam" id="PF09994"/>
    </source>
</evidence>
<organism evidence="3 4">
    <name type="scientific">Neisseria perflava</name>
    <dbReference type="NCBI Taxonomy" id="33053"/>
    <lineage>
        <taxon>Bacteria</taxon>
        <taxon>Pseudomonadati</taxon>
        <taxon>Pseudomonadota</taxon>
        <taxon>Betaproteobacteria</taxon>
        <taxon>Neisseriales</taxon>
        <taxon>Neisseriaceae</taxon>
        <taxon>Neisseria</taxon>
    </lineage>
</organism>
<name>A0AAF1BPY8_NEIPE</name>
<dbReference type="Proteomes" id="UP000234781">
    <property type="component" value="Chromosome"/>
</dbReference>